<proteinExistence type="predicted"/>
<dbReference type="Proteomes" id="UP000266915">
    <property type="component" value="Unassembled WGS sequence"/>
</dbReference>
<sequence length="159" mass="17753">MTFDLRDAQARILALNSEELPFIYDPTPDGVVAHWRYADQRWLGFIGAGMFSAEYELRVELHPEDGEWEFHEQSSSSKTTLGVDGLSTKRSWQSGPQKSFSFGRSVAPISQSTDRDGTTTGQFMGYDFTTDEVKQPVIDALTAAGWKPRKGFFGKLFGG</sequence>
<accession>A0A3N2C822</accession>
<comment type="caution">
    <text evidence="2">The sequence shown here is derived from an EMBL/GenBank/DDBJ whole genome shotgun (WGS) entry which is preliminary data.</text>
</comment>
<dbReference type="RefSeq" id="WP_085511447.1">
    <property type="nucleotide sequence ID" value="NZ_FXAP01000002.1"/>
</dbReference>
<dbReference type="AlphaFoldDB" id="A0A3N2C822"/>
<dbReference type="EMBL" id="RKHL01000001">
    <property type="protein sequence ID" value="ROR83651.1"/>
    <property type="molecule type" value="Genomic_DNA"/>
</dbReference>
<evidence type="ECO:0000313" key="3">
    <source>
        <dbReference type="Proteomes" id="UP000266915"/>
    </source>
</evidence>
<feature type="region of interest" description="Disordered" evidence="1">
    <location>
        <begin position="68"/>
        <end position="103"/>
    </location>
</feature>
<gene>
    <name evidence="2" type="ORF">EDD42_3765</name>
</gene>
<name>A0A3N2C822_9MICO</name>
<evidence type="ECO:0000313" key="2">
    <source>
        <dbReference type="EMBL" id="ROR83651.1"/>
    </source>
</evidence>
<protein>
    <submittedName>
        <fullName evidence="2">Uncharacterized protein</fullName>
    </submittedName>
</protein>
<evidence type="ECO:0000256" key="1">
    <source>
        <dbReference type="SAM" id="MobiDB-lite"/>
    </source>
</evidence>
<keyword evidence="3" id="KW-1185">Reference proteome</keyword>
<reference evidence="2 3" key="1">
    <citation type="submission" date="2018-11" db="EMBL/GenBank/DDBJ databases">
        <title>Sequencing the genomes of 1000 actinobacteria strains.</title>
        <authorList>
            <person name="Klenk H.-P."/>
        </authorList>
    </citation>
    <scope>NUCLEOTIDE SEQUENCE [LARGE SCALE GENOMIC DNA]</scope>
    <source>
        <strain evidence="2 3">DSM 14012</strain>
    </source>
</reference>
<organism evidence="2 3">
    <name type="scientific">Plantibacter flavus</name>
    <dbReference type="NCBI Taxonomy" id="150123"/>
    <lineage>
        <taxon>Bacteria</taxon>
        <taxon>Bacillati</taxon>
        <taxon>Actinomycetota</taxon>
        <taxon>Actinomycetes</taxon>
        <taxon>Micrococcales</taxon>
        <taxon>Microbacteriaceae</taxon>
        <taxon>Plantibacter</taxon>
    </lineage>
</organism>
<feature type="compositionally biased region" description="Polar residues" evidence="1">
    <location>
        <begin position="88"/>
        <end position="103"/>
    </location>
</feature>